<feature type="region of interest" description="Disordered" evidence="1">
    <location>
        <begin position="57"/>
        <end position="86"/>
    </location>
</feature>
<evidence type="ECO:0000256" key="1">
    <source>
        <dbReference type="SAM" id="MobiDB-lite"/>
    </source>
</evidence>
<evidence type="ECO:0000313" key="3">
    <source>
        <dbReference type="Proteomes" id="UP000077266"/>
    </source>
</evidence>
<dbReference type="AlphaFoldDB" id="A0A165LQ37"/>
<reference evidence="2 3" key="1">
    <citation type="journal article" date="2016" name="Mol. Biol. Evol.">
        <title>Comparative Genomics of Early-Diverging Mushroom-Forming Fungi Provides Insights into the Origins of Lignocellulose Decay Capabilities.</title>
        <authorList>
            <person name="Nagy L.G."/>
            <person name="Riley R."/>
            <person name="Tritt A."/>
            <person name="Adam C."/>
            <person name="Daum C."/>
            <person name="Floudas D."/>
            <person name="Sun H."/>
            <person name="Yadav J.S."/>
            <person name="Pangilinan J."/>
            <person name="Larsson K.H."/>
            <person name="Matsuura K."/>
            <person name="Barry K."/>
            <person name="Labutti K."/>
            <person name="Kuo R."/>
            <person name="Ohm R.A."/>
            <person name="Bhattacharya S.S."/>
            <person name="Shirouzu T."/>
            <person name="Yoshinaga Y."/>
            <person name="Martin F.M."/>
            <person name="Grigoriev I.V."/>
            <person name="Hibbett D.S."/>
        </authorList>
    </citation>
    <scope>NUCLEOTIDE SEQUENCE [LARGE SCALE GENOMIC DNA]</scope>
    <source>
        <strain evidence="2 3">HHB12029</strain>
    </source>
</reference>
<evidence type="ECO:0000313" key="2">
    <source>
        <dbReference type="EMBL" id="KZV98164.1"/>
    </source>
</evidence>
<organism evidence="2 3">
    <name type="scientific">Exidia glandulosa HHB12029</name>
    <dbReference type="NCBI Taxonomy" id="1314781"/>
    <lineage>
        <taxon>Eukaryota</taxon>
        <taxon>Fungi</taxon>
        <taxon>Dikarya</taxon>
        <taxon>Basidiomycota</taxon>
        <taxon>Agaricomycotina</taxon>
        <taxon>Agaricomycetes</taxon>
        <taxon>Auriculariales</taxon>
        <taxon>Exidiaceae</taxon>
        <taxon>Exidia</taxon>
    </lineage>
</organism>
<accession>A0A165LQ37</accession>
<feature type="compositionally biased region" description="Low complexity" evidence="1">
    <location>
        <begin position="57"/>
        <end position="67"/>
    </location>
</feature>
<dbReference type="EMBL" id="KV425922">
    <property type="protein sequence ID" value="KZV98164.1"/>
    <property type="molecule type" value="Genomic_DNA"/>
</dbReference>
<keyword evidence="3" id="KW-1185">Reference proteome</keyword>
<dbReference type="InParanoid" id="A0A165LQ37"/>
<name>A0A165LQ37_EXIGL</name>
<proteinExistence type="predicted"/>
<protein>
    <submittedName>
        <fullName evidence="2">Uncharacterized protein</fullName>
    </submittedName>
</protein>
<gene>
    <name evidence="2" type="ORF">EXIGLDRAFT_328921</name>
</gene>
<sequence length="145" mass="14415">MAISYYPPATTIGAAAGAREATVSVATIGSRIAMEIGARPAVASLVRRAGRALARGPVPARGRAVGRPRPEDAVGRPGRGPGAGRALARATGVGTVLATGTAAAATVTETARAAGRVSAAASVAGVRLRPRSAGLSTLRRRKLSR</sequence>
<dbReference type="Proteomes" id="UP000077266">
    <property type="component" value="Unassembled WGS sequence"/>
</dbReference>